<evidence type="ECO:0000259" key="3">
    <source>
        <dbReference type="PROSITE" id="PS51352"/>
    </source>
</evidence>
<dbReference type="RefSeq" id="WP_097143970.1">
    <property type="nucleotide sequence ID" value="NZ_OBEA01000001.1"/>
</dbReference>
<organism evidence="5 6">
    <name type="scientific">Pseudooceanicola antarcticus</name>
    <dbReference type="NCBI Taxonomy" id="1247613"/>
    <lineage>
        <taxon>Bacteria</taxon>
        <taxon>Pseudomonadati</taxon>
        <taxon>Pseudomonadota</taxon>
        <taxon>Alphaproteobacteria</taxon>
        <taxon>Rhodobacterales</taxon>
        <taxon>Paracoccaceae</taxon>
        <taxon>Pseudooceanicola</taxon>
    </lineage>
</organism>
<dbReference type="OrthoDB" id="8478320at2"/>
<dbReference type="Proteomes" id="UP000231702">
    <property type="component" value="Unassembled WGS sequence"/>
</dbReference>
<dbReference type="Proteomes" id="UP000231655">
    <property type="component" value="Unassembled WGS sequence"/>
</dbReference>
<reference evidence="5 6" key="1">
    <citation type="submission" date="2017-09" db="EMBL/GenBank/DDBJ databases">
        <authorList>
            <person name="Ehlers B."/>
            <person name="Leendertz F.H."/>
        </authorList>
    </citation>
    <scope>NUCLEOTIDE SEQUENCE [LARGE SCALE GENOMIC DNA]</scope>
    <source>
        <strain evidence="5 6">CGMCC 1.12662</strain>
    </source>
</reference>
<evidence type="ECO:0000313" key="4">
    <source>
        <dbReference type="EMBL" id="PJE27871.1"/>
    </source>
</evidence>
<dbReference type="PROSITE" id="PS51352">
    <property type="entry name" value="THIOREDOXIN_2"/>
    <property type="match status" value="1"/>
</dbReference>
<gene>
    <name evidence="4" type="ORF">CVM39_14995</name>
    <name evidence="5" type="ORF">SAMN06297129_0156</name>
</gene>
<name>A0A285HL10_9RHOB</name>
<dbReference type="GO" id="GO:0016853">
    <property type="term" value="F:isomerase activity"/>
    <property type="evidence" value="ECO:0007669"/>
    <property type="project" value="UniProtKB-KW"/>
</dbReference>
<dbReference type="InterPro" id="IPR012336">
    <property type="entry name" value="Thioredoxin-like_fold"/>
</dbReference>
<comment type="similarity">
    <text evidence="2">Belongs to the thioredoxin family. DsbA subfamily.</text>
</comment>
<dbReference type="Pfam" id="PF13462">
    <property type="entry name" value="Thioredoxin_4"/>
    <property type="match status" value="1"/>
</dbReference>
<evidence type="ECO:0000256" key="2">
    <source>
        <dbReference type="ARBA" id="ARBA00005791"/>
    </source>
</evidence>
<keyword evidence="7" id="KW-1185">Reference proteome</keyword>
<dbReference type="EMBL" id="PGTD01000017">
    <property type="protein sequence ID" value="PJE27871.1"/>
    <property type="molecule type" value="Genomic_DNA"/>
</dbReference>
<reference evidence="4 7" key="2">
    <citation type="journal article" date="2018" name="Int. J. Syst. Evol. Microbiol.">
        <title>Pseudooceanicola lipolyticus sp. nov., a marine alphaproteobacterium, reclassification of Oceanicola flagellatus as Pseudooceanicola flagellatus comb. nov. and emended description of the genus Pseudooceanicola.</title>
        <authorList>
            <person name="Huang M.-M."/>
            <person name="Guo L.-L."/>
            <person name="Wu Y.-H."/>
            <person name="Lai Q.-L."/>
            <person name="Shao Z.-Z."/>
            <person name="Wang C.-S."/>
            <person name="Wu M."/>
            <person name="Xu X.-W."/>
        </authorList>
    </citation>
    <scope>NUCLEOTIDE SEQUENCE [LARGE SCALE GENOMIC DNA]</scope>
    <source>
        <strain evidence="4 7">Ar-45</strain>
    </source>
</reference>
<protein>
    <submittedName>
        <fullName evidence="5">Protein-disulfide isomerase</fullName>
    </submittedName>
    <submittedName>
        <fullName evidence="4">Thiol-disulfide oxidoreductase</fullName>
    </submittedName>
</protein>
<proteinExistence type="inferred from homology"/>
<dbReference type="PANTHER" id="PTHR13887">
    <property type="entry name" value="GLUTATHIONE S-TRANSFERASE KAPPA"/>
    <property type="match status" value="1"/>
</dbReference>
<accession>A0A285HL10</accession>
<dbReference type="SUPFAM" id="SSF52833">
    <property type="entry name" value="Thioredoxin-like"/>
    <property type="match status" value="1"/>
</dbReference>
<evidence type="ECO:0000313" key="5">
    <source>
        <dbReference type="EMBL" id="SNY36344.1"/>
    </source>
</evidence>
<dbReference type="InterPro" id="IPR036249">
    <property type="entry name" value="Thioredoxin-like_sf"/>
</dbReference>
<evidence type="ECO:0000256" key="1">
    <source>
        <dbReference type="ARBA" id="ARBA00003565"/>
    </source>
</evidence>
<dbReference type="EMBL" id="OBEA01000001">
    <property type="protein sequence ID" value="SNY36344.1"/>
    <property type="molecule type" value="Genomic_DNA"/>
</dbReference>
<dbReference type="PANTHER" id="PTHR13887:SF56">
    <property type="entry name" value="THIOREDOXIN-LIKE REDUCTASE RV2466C"/>
    <property type="match status" value="1"/>
</dbReference>
<sequence length="222" mass="24109">MDRRFLIGGAAAAVAVVAGGGYWYAQQGAETPASAAETGAAGEVDTSSVVEMTLGADDAPVTLVEYASFTCPHCADFHERVFGKLKAEYIDTGKVKFVYRDVYFDRYGLWAAMLARCAGPDKFFGLASMYYEQQNTWLRGANSEAQIADNLRKINRVAGMDDATMEACLNDVETAKTLTAWYQKNATADDVTGTPTLIIDGEKHSNMNWTDLKKILDAKLAG</sequence>
<dbReference type="CDD" id="cd02972">
    <property type="entry name" value="DsbA_family"/>
    <property type="match status" value="1"/>
</dbReference>
<evidence type="ECO:0000313" key="6">
    <source>
        <dbReference type="Proteomes" id="UP000231655"/>
    </source>
</evidence>
<dbReference type="InterPro" id="IPR013766">
    <property type="entry name" value="Thioredoxin_domain"/>
</dbReference>
<dbReference type="Gene3D" id="3.40.30.10">
    <property type="entry name" value="Glutaredoxin"/>
    <property type="match status" value="1"/>
</dbReference>
<keyword evidence="5" id="KW-0413">Isomerase</keyword>
<dbReference type="AlphaFoldDB" id="A0A285HL10"/>
<feature type="domain" description="Thioredoxin" evidence="3">
    <location>
        <begin position="25"/>
        <end position="221"/>
    </location>
</feature>
<comment type="function">
    <text evidence="1">May be required for disulfide bond formation in some proteins.</text>
</comment>
<evidence type="ECO:0000313" key="7">
    <source>
        <dbReference type="Proteomes" id="UP000231702"/>
    </source>
</evidence>